<dbReference type="Proteomes" id="UP000658278">
    <property type="component" value="Unassembled WGS sequence"/>
</dbReference>
<keyword evidence="14" id="KW-1185">Reference proteome</keyword>
<evidence type="ECO:0000256" key="6">
    <source>
        <dbReference type="ARBA" id="ARBA00023157"/>
    </source>
</evidence>
<dbReference type="PANTHER" id="PTHR42801">
    <property type="entry name" value="THIOREDOXIN-DEPENDENT PEROXIDE REDUCTASE"/>
    <property type="match status" value="1"/>
</dbReference>
<dbReference type="Pfam" id="PF00578">
    <property type="entry name" value="AhpC-TSA"/>
    <property type="match status" value="1"/>
</dbReference>
<dbReference type="Pfam" id="PF12680">
    <property type="entry name" value="SnoaL_2"/>
    <property type="match status" value="1"/>
</dbReference>
<keyword evidence="4" id="KW-0049">Antioxidant</keyword>
<dbReference type="GO" id="GO:0045454">
    <property type="term" value="P:cell redox homeostasis"/>
    <property type="evidence" value="ECO:0007669"/>
    <property type="project" value="TreeGrafter"/>
</dbReference>
<dbReference type="InterPro" id="IPR036249">
    <property type="entry name" value="Thioredoxin-like_sf"/>
</dbReference>
<dbReference type="Gene3D" id="3.40.30.10">
    <property type="entry name" value="Glutaredoxin"/>
    <property type="match status" value="1"/>
</dbReference>
<evidence type="ECO:0000259" key="12">
    <source>
        <dbReference type="PROSITE" id="PS51352"/>
    </source>
</evidence>
<evidence type="ECO:0000256" key="9">
    <source>
        <dbReference type="ARBA" id="ARBA00038489"/>
    </source>
</evidence>
<keyword evidence="6" id="KW-1015">Disulfide bond</keyword>
<dbReference type="PROSITE" id="PS51352">
    <property type="entry name" value="THIOREDOXIN_2"/>
    <property type="match status" value="1"/>
</dbReference>
<evidence type="ECO:0000256" key="3">
    <source>
        <dbReference type="ARBA" id="ARBA00022559"/>
    </source>
</evidence>
<organism evidence="13 14">
    <name type="scientific">Haloferula rosea</name>
    <dbReference type="NCBI Taxonomy" id="490093"/>
    <lineage>
        <taxon>Bacteria</taxon>
        <taxon>Pseudomonadati</taxon>
        <taxon>Verrucomicrobiota</taxon>
        <taxon>Verrucomicrobiia</taxon>
        <taxon>Verrucomicrobiales</taxon>
        <taxon>Verrucomicrobiaceae</taxon>
        <taxon>Haloferula</taxon>
    </lineage>
</organism>
<dbReference type="CDD" id="cd02970">
    <property type="entry name" value="PRX_like2"/>
    <property type="match status" value="1"/>
</dbReference>
<evidence type="ECO:0000256" key="5">
    <source>
        <dbReference type="ARBA" id="ARBA00023002"/>
    </source>
</evidence>
<sequence length="371" mass="42006">MLKQVLLTATLLAGALGAQSLNDSLEARKDAFLDQAPAELLASQNRALRELEESGIYEKVLKVGDRAPDFSIKNQDGEDVRLSERLEHGPVVLTWYRGAWCPYCNITLAALADTRDEMESLGAQLMALTPELPQVTTETTKDMKLGFDVLTDLNHQVAEQYGLVFRLNDETAKRYEEKFELIKRSGAEAANRLPLPATYLVSQSGIITYAFVDADYRRRAEPSRILDALKALRDGPSGTHMVQQFWENTWNPPYDLDLIDHLMTEDFVITSAGRDVTGRHAFKQWVKNFQTKARGLRLENREIFPSEKGDRVVSRWIARANNGGVLGTKADHQPIEFTGIAIWEMRDGKLAHNWVERSAWEMFQSIQKQQP</sequence>
<dbReference type="EMBL" id="JAENII010000015">
    <property type="protein sequence ID" value="MBK1828592.1"/>
    <property type="molecule type" value="Genomic_DNA"/>
</dbReference>
<dbReference type="InterPro" id="IPR050924">
    <property type="entry name" value="Peroxiredoxin_BCP/PrxQ"/>
</dbReference>
<feature type="domain" description="Thioredoxin" evidence="12">
    <location>
        <begin position="61"/>
        <end position="234"/>
    </location>
</feature>
<keyword evidence="3" id="KW-0575">Peroxidase</keyword>
<dbReference type="Gene3D" id="3.10.450.50">
    <property type="match status" value="1"/>
</dbReference>
<evidence type="ECO:0000256" key="7">
    <source>
        <dbReference type="ARBA" id="ARBA00023284"/>
    </source>
</evidence>
<protein>
    <recommendedName>
        <fullName evidence="2">thioredoxin-dependent peroxiredoxin</fullName>
        <ecNumber evidence="2">1.11.1.24</ecNumber>
    </recommendedName>
    <alternativeName>
        <fullName evidence="8">Thioredoxin peroxidase</fullName>
    </alternativeName>
    <alternativeName>
        <fullName evidence="10">Thioredoxin-dependent peroxiredoxin Bcp</fullName>
    </alternativeName>
</protein>
<comment type="similarity">
    <text evidence="9">Belongs to the peroxiredoxin family. BCP/PrxQ subfamily.</text>
</comment>
<evidence type="ECO:0000256" key="10">
    <source>
        <dbReference type="ARBA" id="ARBA00042639"/>
    </source>
</evidence>
<dbReference type="AlphaFoldDB" id="A0A934RCG2"/>
<dbReference type="InterPro" id="IPR013766">
    <property type="entry name" value="Thioredoxin_domain"/>
</dbReference>
<evidence type="ECO:0000313" key="14">
    <source>
        <dbReference type="Proteomes" id="UP000658278"/>
    </source>
</evidence>
<dbReference type="InterPro" id="IPR037401">
    <property type="entry name" value="SnoaL-like"/>
</dbReference>
<dbReference type="GO" id="GO:0034599">
    <property type="term" value="P:cellular response to oxidative stress"/>
    <property type="evidence" value="ECO:0007669"/>
    <property type="project" value="TreeGrafter"/>
</dbReference>
<evidence type="ECO:0000313" key="13">
    <source>
        <dbReference type="EMBL" id="MBK1828592.1"/>
    </source>
</evidence>
<dbReference type="SUPFAM" id="SSF52833">
    <property type="entry name" value="Thioredoxin-like"/>
    <property type="match status" value="1"/>
</dbReference>
<evidence type="ECO:0000256" key="8">
    <source>
        <dbReference type="ARBA" id="ARBA00032824"/>
    </source>
</evidence>
<dbReference type="GO" id="GO:0008379">
    <property type="term" value="F:thioredoxin peroxidase activity"/>
    <property type="evidence" value="ECO:0007669"/>
    <property type="project" value="TreeGrafter"/>
</dbReference>
<evidence type="ECO:0000256" key="4">
    <source>
        <dbReference type="ARBA" id="ARBA00022862"/>
    </source>
</evidence>
<comment type="catalytic activity">
    <reaction evidence="11">
        <text>a hydroperoxide + [thioredoxin]-dithiol = an alcohol + [thioredoxin]-disulfide + H2O</text>
        <dbReference type="Rhea" id="RHEA:62620"/>
        <dbReference type="Rhea" id="RHEA-COMP:10698"/>
        <dbReference type="Rhea" id="RHEA-COMP:10700"/>
        <dbReference type="ChEBI" id="CHEBI:15377"/>
        <dbReference type="ChEBI" id="CHEBI:29950"/>
        <dbReference type="ChEBI" id="CHEBI:30879"/>
        <dbReference type="ChEBI" id="CHEBI:35924"/>
        <dbReference type="ChEBI" id="CHEBI:50058"/>
        <dbReference type="EC" id="1.11.1.24"/>
    </reaction>
</comment>
<gene>
    <name evidence="13" type="ORF">JIN81_16285</name>
</gene>
<comment type="function">
    <text evidence="1">Thiol-specific peroxidase that catalyzes the reduction of hydrogen peroxide and organic hydroperoxides to water and alcohols, respectively. Plays a role in cell protection against oxidative stress by detoxifying peroxides and as sensor of hydrogen peroxide-mediated signaling events.</text>
</comment>
<dbReference type="PANTHER" id="PTHR42801:SF7">
    <property type="entry name" value="SLL1159 PROTEIN"/>
    <property type="match status" value="1"/>
</dbReference>
<proteinExistence type="inferred from homology"/>
<evidence type="ECO:0000256" key="2">
    <source>
        <dbReference type="ARBA" id="ARBA00013017"/>
    </source>
</evidence>
<name>A0A934RCG2_9BACT</name>
<dbReference type="RefSeq" id="WP_200282354.1">
    <property type="nucleotide sequence ID" value="NZ_JAENII010000015.1"/>
</dbReference>
<comment type="caution">
    <text evidence="13">The sequence shown here is derived from an EMBL/GenBank/DDBJ whole genome shotgun (WGS) entry which is preliminary data.</text>
</comment>
<accession>A0A934RCG2</accession>
<evidence type="ECO:0000256" key="11">
    <source>
        <dbReference type="ARBA" id="ARBA00049091"/>
    </source>
</evidence>
<keyword evidence="5" id="KW-0560">Oxidoreductase</keyword>
<dbReference type="GO" id="GO:0005737">
    <property type="term" value="C:cytoplasm"/>
    <property type="evidence" value="ECO:0007669"/>
    <property type="project" value="TreeGrafter"/>
</dbReference>
<evidence type="ECO:0000256" key="1">
    <source>
        <dbReference type="ARBA" id="ARBA00003330"/>
    </source>
</evidence>
<reference evidence="13" key="1">
    <citation type="submission" date="2021-01" db="EMBL/GenBank/DDBJ databases">
        <title>Modified the classification status of verrucomicrobia.</title>
        <authorList>
            <person name="Feng X."/>
        </authorList>
    </citation>
    <scope>NUCLEOTIDE SEQUENCE</scope>
    <source>
        <strain evidence="13">KCTC 22201</strain>
    </source>
</reference>
<dbReference type="EC" id="1.11.1.24" evidence="2"/>
<dbReference type="SUPFAM" id="SSF54427">
    <property type="entry name" value="NTF2-like"/>
    <property type="match status" value="1"/>
</dbReference>
<dbReference type="InterPro" id="IPR032710">
    <property type="entry name" value="NTF2-like_dom_sf"/>
</dbReference>
<dbReference type="InterPro" id="IPR000866">
    <property type="entry name" value="AhpC/TSA"/>
</dbReference>
<keyword evidence="7" id="KW-0676">Redox-active center</keyword>